<evidence type="ECO:0000313" key="1">
    <source>
        <dbReference type="EMBL" id="GAA48680.1"/>
    </source>
</evidence>
<organism evidence="1 2">
    <name type="scientific">Clonorchis sinensis</name>
    <name type="common">Chinese liver fluke</name>
    <dbReference type="NCBI Taxonomy" id="79923"/>
    <lineage>
        <taxon>Eukaryota</taxon>
        <taxon>Metazoa</taxon>
        <taxon>Spiralia</taxon>
        <taxon>Lophotrochozoa</taxon>
        <taxon>Platyhelminthes</taxon>
        <taxon>Trematoda</taxon>
        <taxon>Digenea</taxon>
        <taxon>Opisthorchiida</taxon>
        <taxon>Opisthorchiata</taxon>
        <taxon>Opisthorchiidae</taxon>
        <taxon>Clonorchis</taxon>
    </lineage>
</organism>
<dbReference type="EMBL" id="DF142903">
    <property type="protein sequence ID" value="GAA48680.1"/>
    <property type="molecule type" value="Genomic_DNA"/>
</dbReference>
<protein>
    <submittedName>
        <fullName evidence="1">Uncharacterized protein</fullName>
    </submittedName>
</protein>
<reference key="2">
    <citation type="submission" date="2011-10" db="EMBL/GenBank/DDBJ databases">
        <title>The genome and transcriptome sequence of Clonorchis sinensis provide insights into the carcinogenic liver fluke.</title>
        <authorList>
            <person name="Wang X."/>
            <person name="Huang Y."/>
            <person name="Chen W."/>
            <person name="Liu H."/>
            <person name="Guo L."/>
            <person name="Chen Y."/>
            <person name="Luo F."/>
            <person name="Zhou W."/>
            <person name="Sun J."/>
            <person name="Mao Q."/>
            <person name="Liang P."/>
            <person name="Zhou C."/>
            <person name="Tian Y."/>
            <person name="Men J."/>
            <person name="Lv X."/>
            <person name="Huang L."/>
            <person name="Zhou J."/>
            <person name="Hu Y."/>
            <person name="Li R."/>
            <person name="Zhang F."/>
            <person name="Lei H."/>
            <person name="Li X."/>
            <person name="Hu X."/>
            <person name="Liang C."/>
            <person name="Xu J."/>
            <person name="Wu Z."/>
            <person name="Yu X."/>
        </authorList>
    </citation>
    <scope>NUCLEOTIDE SEQUENCE</scope>
    <source>
        <strain>Henan</strain>
    </source>
</reference>
<sequence length="227" mass="25183">MCYGRPVWPLPTPTDLCLTSEGVSDRTENKYYLRHYIGFAVPAESPGKTTTSRCSQNCTSQFSYLNHEAVQKLNSRSLLRVCVNVFSEGTFTPDPDLAATLRLSLNRSFSICCPSSHYISHILHNRDHLIKFFNQAKNTSTPCLTPMSSLVPTGPMASLLARYLGGSSRHRNSQLLSNCRKLDVRYGAVQKPKYVSAMMARGTAILMALSQLFSSYPQPPTLAHSSL</sequence>
<dbReference type="AlphaFoldDB" id="G7Y6U5"/>
<gene>
    <name evidence="1" type="ORF">CLF_101904</name>
</gene>
<reference evidence="1" key="1">
    <citation type="journal article" date="2011" name="Genome Biol.">
        <title>The draft genome of the carcinogenic human liver fluke Clonorchis sinensis.</title>
        <authorList>
            <person name="Wang X."/>
            <person name="Chen W."/>
            <person name="Huang Y."/>
            <person name="Sun J."/>
            <person name="Men J."/>
            <person name="Liu H."/>
            <person name="Luo F."/>
            <person name="Guo L."/>
            <person name="Lv X."/>
            <person name="Deng C."/>
            <person name="Zhou C."/>
            <person name="Fan Y."/>
            <person name="Li X."/>
            <person name="Huang L."/>
            <person name="Hu Y."/>
            <person name="Liang C."/>
            <person name="Hu X."/>
            <person name="Xu J."/>
            <person name="Yu X."/>
        </authorList>
    </citation>
    <scope>NUCLEOTIDE SEQUENCE [LARGE SCALE GENOMIC DNA]</scope>
    <source>
        <strain evidence="1">Henan</strain>
    </source>
</reference>
<evidence type="ECO:0000313" key="2">
    <source>
        <dbReference type="Proteomes" id="UP000008909"/>
    </source>
</evidence>
<dbReference type="Proteomes" id="UP000008909">
    <property type="component" value="Unassembled WGS sequence"/>
</dbReference>
<proteinExistence type="predicted"/>
<name>G7Y6U5_CLOSI</name>
<keyword evidence="2" id="KW-1185">Reference proteome</keyword>
<accession>G7Y6U5</accession>